<dbReference type="Proteomes" id="UP001164743">
    <property type="component" value="Chromosome 5A"/>
</dbReference>
<accession>A0ABY7CMG2</accession>
<gene>
    <name evidence="2" type="ORF">PtA15_5A891</name>
</gene>
<evidence type="ECO:0000313" key="3">
    <source>
        <dbReference type="Proteomes" id="UP001164743"/>
    </source>
</evidence>
<dbReference type="GeneID" id="77810595"/>
<proteinExistence type="predicted"/>
<evidence type="ECO:0000256" key="1">
    <source>
        <dbReference type="SAM" id="MobiDB-lite"/>
    </source>
</evidence>
<reference evidence="2" key="1">
    <citation type="submission" date="2022-10" db="EMBL/GenBank/DDBJ databases">
        <title>Puccinia triticina Genome sequencing and assembly.</title>
        <authorList>
            <person name="Li C."/>
        </authorList>
    </citation>
    <scope>NUCLEOTIDE SEQUENCE</scope>
    <source>
        <strain evidence="2">Pt15</strain>
    </source>
</reference>
<keyword evidence="3" id="KW-1185">Reference proteome</keyword>
<feature type="region of interest" description="Disordered" evidence="1">
    <location>
        <begin position="1"/>
        <end position="45"/>
    </location>
</feature>
<sequence length="107" mass="12504">MTVIMEPLMPPMKHERSENLGPPSSGKRRRHDFNRPSTPARGTTDWGIDLNVTWTIWLESPRPTEDTYPSYWAGQMTYWEGHYGPRPEAPIQIQGHPTNQTWIQFKQ</sequence>
<organism evidence="2 3">
    <name type="scientific">Puccinia triticina</name>
    <dbReference type="NCBI Taxonomy" id="208348"/>
    <lineage>
        <taxon>Eukaryota</taxon>
        <taxon>Fungi</taxon>
        <taxon>Dikarya</taxon>
        <taxon>Basidiomycota</taxon>
        <taxon>Pucciniomycotina</taxon>
        <taxon>Pucciniomycetes</taxon>
        <taxon>Pucciniales</taxon>
        <taxon>Pucciniaceae</taxon>
        <taxon>Puccinia</taxon>
    </lineage>
</organism>
<evidence type="ECO:0000313" key="2">
    <source>
        <dbReference type="EMBL" id="WAQ85316.1"/>
    </source>
</evidence>
<name>A0ABY7CMG2_9BASI</name>
<dbReference type="RefSeq" id="XP_053020871.1">
    <property type="nucleotide sequence ID" value="XM_053169700.1"/>
</dbReference>
<dbReference type="EMBL" id="CP110425">
    <property type="protein sequence ID" value="WAQ85316.1"/>
    <property type="molecule type" value="Genomic_DNA"/>
</dbReference>
<protein>
    <submittedName>
        <fullName evidence="2">Uncharacterized protein</fullName>
    </submittedName>
</protein>